<dbReference type="InterPro" id="IPR058533">
    <property type="entry name" value="Cation_efflux_TM"/>
</dbReference>
<accession>A0A328B924</accession>
<feature type="transmembrane region" description="Helical" evidence="5">
    <location>
        <begin position="69"/>
        <end position="87"/>
    </location>
</feature>
<sequence>MNDDRLGRAVRLVAILNLAYFGVEFAVALSISSVSLLADSVDFLEDAAVNLLIFAALGWSAARRAKLGMALAGVLLIPAVAFLWTLYQKFAAPVAPEPLRLGLTGAGALAVNLFCAFTLARFRHHGGSLTKAAFLSARNDTLANLAIIAAGAVTAVYRSIWPDVIAGLGIALMNLDAARAVWTAARAEHRAPRP</sequence>
<dbReference type="Pfam" id="PF01545">
    <property type="entry name" value="Cation_efflux"/>
    <property type="match status" value="1"/>
</dbReference>
<keyword evidence="3 5" id="KW-1133">Transmembrane helix</keyword>
<dbReference type="GO" id="GO:0008324">
    <property type="term" value="F:monoatomic cation transmembrane transporter activity"/>
    <property type="evidence" value="ECO:0007669"/>
    <property type="project" value="InterPro"/>
</dbReference>
<feature type="transmembrane region" description="Helical" evidence="5">
    <location>
        <begin position="99"/>
        <end position="120"/>
    </location>
</feature>
<dbReference type="Gene3D" id="1.20.1510.10">
    <property type="entry name" value="Cation efflux protein transmembrane domain"/>
    <property type="match status" value="1"/>
</dbReference>
<gene>
    <name evidence="7" type="ORF">DJ021_17780</name>
</gene>
<proteinExistence type="predicted"/>
<name>A0A328B924_9CAUL</name>
<comment type="caution">
    <text evidence="7">The sequence shown here is derived from an EMBL/GenBank/DDBJ whole genome shotgun (WGS) entry which is preliminary data.</text>
</comment>
<feature type="transmembrane region" description="Helical" evidence="5">
    <location>
        <begin position="43"/>
        <end position="62"/>
    </location>
</feature>
<reference evidence="8" key="1">
    <citation type="submission" date="2018-05" db="EMBL/GenBank/DDBJ databases">
        <authorList>
            <person name="Li X."/>
        </authorList>
    </citation>
    <scope>NUCLEOTIDE SEQUENCE [LARGE SCALE GENOMIC DNA]</scope>
    <source>
        <strain evidence="8">HKS-05</strain>
    </source>
</reference>
<dbReference type="GO" id="GO:0016020">
    <property type="term" value="C:membrane"/>
    <property type="evidence" value="ECO:0007669"/>
    <property type="project" value="UniProtKB-SubCell"/>
</dbReference>
<feature type="transmembrane region" description="Helical" evidence="5">
    <location>
        <begin position="12"/>
        <end position="37"/>
    </location>
</feature>
<evidence type="ECO:0000313" key="8">
    <source>
        <dbReference type="Proteomes" id="UP000249842"/>
    </source>
</evidence>
<protein>
    <submittedName>
        <fullName evidence="7">Cation transporter</fullName>
    </submittedName>
</protein>
<dbReference type="SUPFAM" id="SSF161111">
    <property type="entry name" value="Cation efflux protein transmembrane domain-like"/>
    <property type="match status" value="1"/>
</dbReference>
<dbReference type="Proteomes" id="UP000249842">
    <property type="component" value="Unassembled WGS sequence"/>
</dbReference>
<evidence type="ECO:0000256" key="5">
    <source>
        <dbReference type="SAM" id="Phobius"/>
    </source>
</evidence>
<dbReference type="RefSeq" id="WP_111458808.1">
    <property type="nucleotide sequence ID" value="NZ_QFYP01000001.1"/>
</dbReference>
<evidence type="ECO:0000313" key="7">
    <source>
        <dbReference type="EMBL" id="RAK61518.1"/>
    </source>
</evidence>
<evidence type="ECO:0000259" key="6">
    <source>
        <dbReference type="Pfam" id="PF01545"/>
    </source>
</evidence>
<keyword evidence="8" id="KW-1185">Reference proteome</keyword>
<evidence type="ECO:0000256" key="1">
    <source>
        <dbReference type="ARBA" id="ARBA00004141"/>
    </source>
</evidence>
<evidence type="ECO:0000256" key="4">
    <source>
        <dbReference type="ARBA" id="ARBA00023136"/>
    </source>
</evidence>
<evidence type="ECO:0000256" key="2">
    <source>
        <dbReference type="ARBA" id="ARBA00022692"/>
    </source>
</evidence>
<organism evidence="7 8">
    <name type="scientific">Phenylobacterium hankyongense</name>
    <dbReference type="NCBI Taxonomy" id="1813876"/>
    <lineage>
        <taxon>Bacteria</taxon>
        <taxon>Pseudomonadati</taxon>
        <taxon>Pseudomonadota</taxon>
        <taxon>Alphaproteobacteria</taxon>
        <taxon>Caulobacterales</taxon>
        <taxon>Caulobacteraceae</taxon>
        <taxon>Phenylobacterium</taxon>
    </lineage>
</organism>
<feature type="domain" description="Cation efflux protein transmembrane" evidence="6">
    <location>
        <begin position="12"/>
        <end position="179"/>
    </location>
</feature>
<keyword evidence="4 5" id="KW-0472">Membrane</keyword>
<dbReference type="EMBL" id="QFYP01000001">
    <property type="protein sequence ID" value="RAK61518.1"/>
    <property type="molecule type" value="Genomic_DNA"/>
</dbReference>
<comment type="subcellular location">
    <subcellularLocation>
        <location evidence="1">Membrane</location>
        <topology evidence="1">Multi-pass membrane protein</topology>
    </subcellularLocation>
</comment>
<feature type="transmembrane region" description="Helical" evidence="5">
    <location>
        <begin position="164"/>
        <end position="185"/>
    </location>
</feature>
<dbReference type="OrthoDB" id="9799649at2"/>
<dbReference type="InterPro" id="IPR027469">
    <property type="entry name" value="Cation_efflux_TMD_sf"/>
</dbReference>
<keyword evidence="2 5" id="KW-0812">Transmembrane</keyword>
<dbReference type="AlphaFoldDB" id="A0A328B924"/>
<feature type="transmembrane region" description="Helical" evidence="5">
    <location>
        <begin position="141"/>
        <end position="158"/>
    </location>
</feature>
<evidence type="ECO:0000256" key="3">
    <source>
        <dbReference type="ARBA" id="ARBA00022989"/>
    </source>
</evidence>